<protein>
    <submittedName>
        <fullName evidence="2">Uncharacterized protein</fullName>
    </submittedName>
</protein>
<dbReference type="InParanoid" id="A0A1Z5JSI6"/>
<organism evidence="2 3">
    <name type="scientific">Fistulifera solaris</name>
    <name type="common">Oleaginous diatom</name>
    <dbReference type="NCBI Taxonomy" id="1519565"/>
    <lineage>
        <taxon>Eukaryota</taxon>
        <taxon>Sar</taxon>
        <taxon>Stramenopiles</taxon>
        <taxon>Ochrophyta</taxon>
        <taxon>Bacillariophyta</taxon>
        <taxon>Bacillariophyceae</taxon>
        <taxon>Bacillariophycidae</taxon>
        <taxon>Naviculales</taxon>
        <taxon>Naviculaceae</taxon>
        <taxon>Fistulifera</taxon>
    </lineage>
</organism>
<feature type="compositionally biased region" description="Polar residues" evidence="1">
    <location>
        <begin position="220"/>
        <end position="233"/>
    </location>
</feature>
<keyword evidence="3" id="KW-1185">Reference proteome</keyword>
<name>A0A1Z5JSI6_FISSO</name>
<feature type="compositionally biased region" description="Polar residues" evidence="1">
    <location>
        <begin position="96"/>
        <end position="108"/>
    </location>
</feature>
<feature type="compositionally biased region" description="Basic and acidic residues" evidence="1">
    <location>
        <begin position="239"/>
        <end position="264"/>
    </location>
</feature>
<feature type="region of interest" description="Disordered" evidence="1">
    <location>
        <begin position="16"/>
        <end position="277"/>
    </location>
</feature>
<accession>A0A1Z5JSI6</accession>
<evidence type="ECO:0000256" key="1">
    <source>
        <dbReference type="SAM" id="MobiDB-lite"/>
    </source>
</evidence>
<feature type="compositionally biased region" description="Basic and acidic residues" evidence="1">
    <location>
        <begin position="184"/>
        <end position="195"/>
    </location>
</feature>
<dbReference type="OrthoDB" id="49397at2759"/>
<feature type="compositionally biased region" description="Basic and acidic residues" evidence="1">
    <location>
        <begin position="155"/>
        <end position="165"/>
    </location>
</feature>
<dbReference type="EMBL" id="BDSP01000109">
    <property type="protein sequence ID" value="GAX16738.1"/>
    <property type="molecule type" value="Genomic_DNA"/>
</dbReference>
<sequence length="277" mass="30555">MPIEVNKSAFAAVDALFGSEERSETKKQQQKPVIETSQRLGVGAKATSKNPDPVSSTILQVGRKRQRENEGHVEESLLESVARDDSDEEDLGRTAIDSNNKVVATSSAVIVDSSTKKRKKGKKERALSKANGEQGVKSDSAQPDNNLSQENSLKQNEDAEQELKGGKASTKRKRRKIRSKQKNIYKDQREKKPEHLIVGSKNYKGRPLTAETRAKLNLPATKSSSNLSFSGTWTGEGAKASEGKTEESLIVEKKEARPSKESLKKKPSKKPKFKNLK</sequence>
<evidence type="ECO:0000313" key="3">
    <source>
        <dbReference type="Proteomes" id="UP000198406"/>
    </source>
</evidence>
<comment type="caution">
    <text evidence="2">The sequence shown here is derived from an EMBL/GenBank/DDBJ whole genome shotgun (WGS) entry which is preliminary data.</text>
</comment>
<feature type="compositionally biased region" description="Basic residues" evidence="1">
    <location>
        <begin position="265"/>
        <end position="277"/>
    </location>
</feature>
<dbReference type="Proteomes" id="UP000198406">
    <property type="component" value="Unassembled WGS sequence"/>
</dbReference>
<gene>
    <name evidence="2" type="ORF">FisN_21Hh183</name>
</gene>
<feature type="compositionally biased region" description="Polar residues" evidence="1">
    <location>
        <begin position="137"/>
        <end position="154"/>
    </location>
</feature>
<proteinExistence type="predicted"/>
<evidence type="ECO:0000313" key="2">
    <source>
        <dbReference type="EMBL" id="GAX16738.1"/>
    </source>
</evidence>
<feature type="compositionally biased region" description="Polar residues" evidence="1">
    <location>
        <begin position="47"/>
        <end position="59"/>
    </location>
</feature>
<feature type="compositionally biased region" description="Basic residues" evidence="1">
    <location>
        <begin position="169"/>
        <end position="183"/>
    </location>
</feature>
<reference evidence="2 3" key="1">
    <citation type="journal article" date="2015" name="Plant Cell">
        <title>Oil accumulation by the oleaginous diatom Fistulifera solaris as revealed by the genome and transcriptome.</title>
        <authorList>
            <person name="Tanaka T."/>
            <person name="Maeda Y."/>
            <person name="Veluchamy A."/>
            <person name="Tanaka M."/>
            <person name="Abida H."/>
            <person name="Marechal E."/>
            <person name="Bowler C."/>
            <person name="Muto M."/>
            <person name="Sunaga Y."/>
            <person name="Tanaka M."/>
            <person name="Yoshino T."/>
            <person name="Taniguchi T."/>
            <person name="Fukuda Y."/>
            <person name="Nemoto M."/>
            <person name="Matsumoto M."/>
            <person name="Wong P.S."/>
            <person name="Aburatani S."/>
            <person name="Fujibuchi W."/>
        </authorList>
    </citation>
    <scope>NUCLEOTIDE SEQUENCE [LARGE SCALE GENOMIC DNA]</scope>
    <source>
        <strain evidence="2 3">JPCC DA0580</strain>
    </source>
</reference>
<dbReference type="AlphaFoldDB" id="A0A1Z5JSI6"/>